<accession>A0AA37Q8I9</accession>
<dbReference type="AlphaFoldDB" id="A0AA37Q8I9"/>
<feature type="compositionally biased region" description="Basic residues" evidence="5">
    <location>
        <begin position="237"/>
        <end position="257"/>
    </location>
</feature>
<dbReference type="Pfam" id="PF07282">
    <property type="entry name" value="Cas12f1-like_TNB"/>
    <property type="match status" value="1"/>
</dbReference>
<evidence type="ECO:0000259" key="6">
    <source>
        <dbReference type="Pfam" id="PF01385"/>
    </source>
</evidence>
<comment type="caution">
    <text evidence="8">The sequence shown here is derived from an EMBL/GenBank/DDBJ whole genome shotgun (WGS) entry which is preliminary data.</text>
</comment>
<evidence type="ECO:0000256" key="5">
    <source>
        <dbReference type="SAM" id="MobiDB-lite"/>
    </source>
</evidence>
<dbReference type="GO" id="GO:0003677">
    <property type="term" value="F:DNA binding"/>
    <property type="evidence" value="ECO:0007669"/>
    <property type="project" value="UniProtKB-KW"/>
</dbReference>
<dbReference type="RefSeq" id="WP_284352644.1">
    <property type="nucleotide sequence ID" value="NZ_BRXS01000008.1"/>
</dbReference>
<dbReference type="InterPro" id="IPR001959">
    <property type="entry name" value="Transposase"/>
</dbReference>
<reference evidence="8" key="1">
    <citation type="submission" date="2022-08" db="EMBL/GenBank/DDBJ databases">
        <title>Draft genome sequencing of Roseisolibacter agri AW1220.</title>
        <authorList>
            <person name="Tobiishi Y."/>
            <person name="Tonouchi A."/>
        </authorList>
    </citation>
    <scope>NUCLEOTIDE SEQUENCE</scope>
    <source>
        <strain evidence="8">AW1220</strain>
    </source>
</reference>
<dbReference type="Pfam" id="PF01385">
    <property type="entry name" value="OrfB_IS605"/>
    <property type="match status" value="1"/>
</dbReference>
<evidence type="ECO:0000256" key="1">
    <source>
        <dbReference type="ARBA" id="ARBA00008761"/>
    </source>
</evidence>
<evidence type="ECO:0008006" key="10">
    <source>
        <dbReference type="Google" id="ProtNLM"/>
    </source>
</evidence>
<evidence type="ECO:0000256" key="4">
    <source>
        <dbReference type="ARBA" id="ARBA00023172"/>
    </source>
</evidence>
<evidence type="ECO:0000313" key="9">
    <source>
        <dbReference type="Proteomes" id="UP001161325"/>
    </source>
</evidence>
<feature type="region of interest" description="Disordered" evidence="5">
    <location>
        <begin position="235"/>
        <end position="260"/>
    </location>
</feature>
<comment type="similarity">
    <text evidence="1">In the C-terminal section; belongs to the transposase 35 family.</text>
</comment>
<dbReference type="GO" id="GO:0006310">
    <property type="term" value="P:DNA recombination"/>
    <property type="evidence" value="ECO:0007669"/>
    <property type="project" value="UniProtKB-KW"/>
</dbReference>
<sequence>MFAYALEPSLMFAGRSFALDARCAQQRLLYAEIRRSRWVWNRAVALARRLRRIAVAAKAAGRPVPAVCRTSYPALCRRLTVWRRRRPWLAAGSVVPQQQTLKTYVQAEANALAGRARWPVFKKRRDPLGLRYPLPHATLSDTTLTLAKVPGGIRLRRSSPDLGALRHVTVAHDGVRWTVSVCYAAAPVPVPEHPRMAALASGDDSAAVGLDFGVVSTWTRTVGAEGQAAVQIARRSPAQRRRTARLGRQRSRRRKGSRGWWRSVRAEQRLQRRVATQRREQVRQLAQDLVRDHAVVGFEELHLRSMTARPRDRSGVRNGRAAKAALNRRMLEGAFRATVQATRWAARKTGAVVATTPAPYTSQTCAACGHTASENRESQAGFRCQRCGHAAHADGNAAHVVRQRVLVALGLRPAVGCETAGPSPPDGRRRKPLGEPGAARALAGNLEPAERPVAFARAG</sequence>
<feature type="domain" description="Cas12f1-like TNB" evidence="7">
    <location>
        <begin position="335"/>
        <end position="399"/>
    </location>
</feature>
<evidence type="ECO:0000256" key="3">
    <source>
        <dbReference type="ARBA" id="ARBA00023125"/>
    </source>
</evidence>
<evidence type="ECO:0000259" key="7">
    <source>
        <dbReference type="Pfam" id="PF07282"/>
    </source>
</evidence>
<keyword evidence="9" id="KW-1185">Reference proteome</keyword>
<gene>
    <name evidence="8" type="ORF">rosag_47520</name>
</gene>
<protein>
    <recommendedName>
        <fullName evidence="10">Transposase</fullName>
    </recommendedName>
</protein>
<evidence type="ECO:0000256" key="2">
    <source>
        <dbReference type="ARBA" id="ARBA00022578"/>
    </source>
</evidence>
<dbReference type="InterPro" id="IPR010095">
    <property type="entry name" value="Cas12f1-like_TNB"/>
</dbReference>
<feature type="region of interest" description="Disordered" evidence="5">
    <location>
        <begin position="418"/>
        <end position="446"/>
    </location>
</feature>
<dbReference type="NCBIfam" id="NF040570">
    <property type="entry name" value="guided_TnpB"/>
    <property type="match status" value="1"/>
</dbReference>
<keyword evidence="3" id="KW-0238">DNA-binding</keyword>
<keyword evidence="4" id="KW-0233">DNA recombination</keyword>
<dbReference type="EMBL" id="BRXS01000008">
    <property type="protein sequence ID" value="GLC28239.1"/>
    <property type="molecule type" value="Genomic_DNA"/>
</dbReference>
<feature type="domain" description="Probable transposase IS891/IS1136/IS1341" evidence="6">
    <location>
        <begin position="204"/>
        <end position="307"/>
    </location>
</feature>
<organism evidence="8 9">
    <name type="scientific">Roseisolibacter agri</name>
    <dbReference type="NCBI Taxonomy" id="2014610"/>
    <lineage>
        <taxon>Bacteria</taxon>
        <taxon>Pseudomonadati</taxon>
        <taxon>Gemmatimonadota</taxon>
        <taxon>Gemmatimonadia</taxon>
        <taxon>Gemmatimonadales</taxon>
        <taxon>Gemmatimonadaceae</taxon>
        <taxon>Roseisolibacter</taxon>
    </lineage>
</organism>
<name>A0AA37Q8I9_9BACT</name>
<dbReference type="Proteomes" id="UP001161325">
    <property type="component" value="Unassembled WGS sequence"/>
</dbReference>
<keyword evidence="2" id="KW-0815">Transposition</keyword>
<evidence type="ECO:0000313" key="8">
    <source>
        <dbReference type="EMBL" id="GLC28239.1"/>
    </source>
</evidence>
<dbReference type="GO" id="GO:0032196">
    <property type="term" value="P:transposition"/>
    <property type="evidence" value="ECO:0007669"/>
    <property type="project" value="UniProtKB-KW"/>
</dbReference>
<proteinExistence type="inferred from homology"/>